<dbReference type="Proteomes" id="UP000886595">
    <property type="component" value="Unassembled WGS sequence"/>
</dbReference>
<organism evidence="1 2">
    <name type="scientific">Brassica carinata</name>
    <name type="common">Ethiopian mustard</name>
    <name type="synonym">Abyssinian cabbage</name>
    <dbReference type="NCBI Taxonomy" id="52824"/>
    <lineage>
        <taxon>Eukaryota</taxon>
        <taxon>Viridiplantae</taxon>
        <taxon>Streptophyta</taxon>
        <taxon>Embryophyta</taxon>
        <taxon>Tracheophyta</taxon>
        <taxon>Spermatophyta</taxon>
        <taxon>Magnoliopsida</taxon>
        <taxon>eudicotyledons</taxon>
        <taxon>Gunneridae</taxon>
        <taxon>Pentapetalae</taxon>
        <taxon>rosids</taxon>
        <taxon>malvids</taxon>
        <taxon>Brassicales</taxon>
        <taxon>Brassicaceae</taxon>
        <taxon>Brassiceae</taxon>
        <taxon>Brassica</taxon>
    </lineage>
</organism>
<dbReference type="EMBL" id="JAAMPC010000007">
    <property type="protein sequence ID" value="KAG2303723.1"/>
    <property type="molecule type" value="Genomic_DNA"/>
</dbReference>
<gene>
    <name evidence="1" type="ORF">Bca52824_032374</name>
</gene>
<evidence type="ECO:0000313" key="2">
    <source>
        <dbReference type="Proteomes" id="UP000886595"/>
    </source>
</evidence>
<evidence type="ECO:0000313" key="1">
    <source>
        <dbReference type="EMBL" id="KAG2303723.1"/>
    </source>
</evidence>
<sequence length="220" mass="25520">MTTKIHHVSVDYPAEALRFYIESTDVEKRTVTMQIFGKKINPKYFQSVKATFMVFPREDTHSLVKLKIVCVNNRSDPKDRITLLFYNTLARHIMFIDSNLYELNHTQNSIDSEYPAEECFKAFIKACEDDDAVVEIHTKDSVKGTTTISLMRCTDVWMTKFNSLKVIITITPREGDNYKGSHVEWTTEAEELSDNPRDKKFFETTAKLIHEIIGKKLPKK</sequence>
<reference evidence="1 2" key="1">
    <citation type="submission" date="2020-02" db="EMBL/GenBank/DDBJ databases">
        <authorList>
            <person name="Ma Q."/>
            <person name="Huang Y."/>
            <person name="Song X."/>
            <person name="Pei D."/>
        </authorList>
    </citation>
    <scope>NUCLEOTIDE SEQUENCE [LARGE SCALE GENOMIC DNA]</scope>
    <source>
        <strain evidence="1">Sxm20200214</strain>
        <tissue evidence="1">Leaf</tissue>
    </source>
</reference>
<name>A0A8X7SCL8_BRACI</name>
<comment type="caution">
    <text evidence="1">The sequence shown here is derived from an EMBL/GenBank/DDBJ whole genome shotgun (WGS) entry which is preliminary data.</text>
</comment>
<keyword evidence="2" id="KW-1185">Reference proteome</keyword>
<accession>A0A8X7SCL8</accession>
<dbReference type="InterPro" id="IPR023393">
    <property type="entry name" value="START-like_dom_sf"/>
</dbReference>
<dbReference type="AlphaFoldDB" id="A0A8X7SCL8"/>
<protein>
    <submittedName>
        <fullName evidence="1">Uncharacterized protein</fullName>
    </submittedName>
</protein>
<dbReference type="Gene3D" id="3.30.530.20">
    <property type="match status" value="2"/>
</dbReference>
<dbReference type="SUPFAM" id="SSF55961">
    <property type="entry name" value="Bet v1-like"/>
    <property type="match status" value="2"/>
</dbReference>
<proteinExistence type="predicted"/>